<comment type="caution">
    <text evidence="6">The sequence shown here is derived from an EMBL/GenBank/DDBJ whole genome shotgun (WGS) entry which is preliminary data.</text>
</comment>
<comment type="similarity">
    <text evidence="1">Belongs to the metallo-beta-lactamase superfamily.</text>
</comment>
<evidence type="ECO:0000259" key="5">
    <source>
        <dbReference type="SMART" id="SM00849"/>
    </source>
</evidence>
<keyword evidence="4" id="KW-0862">Zinc</keyword>
<dbReference type="SMART" id="SM00849">
    <property type="entry name" value="Lactamase_B"/>
    <property type="match status" value="1"/>
</dbReference>
<dbReference type="RefSeq" id="WP_109792657.1">
    <property type="nucleotide sequence ID" value="NZ_PHIG01000025.1"/>
</dbReference>
<dbReference type="PANTHER" id="PTHR42978">
    <property type="entry name" value="QUORUM-QUENCHING LACTONASE YTNP-RELATED-RELATED"/>
    <property type="match status" value="1"/>
</dbReference>
<dbReference type="InterPro" id="IPR036866">
    <property type="entry name" value="RibonucZ/Hydroxyglut_hydro"/>
</dbReference>
<dbReference type="EMBL" id="PHIG01000025">
    <property type="protein sequence ID" value="PJK30557.1"/>
    <property type="molecule type" value="Genomic_DNA"/>
</dbReference>
<dbReference type="Pfam" id="PF00753">
    <property type="entry name" value="Lactamase_B"/>
    <property type="match status" value="1"/>
</dbReference>
<dbReference type="GO" id="GO:0046872">
    <property type="term" value="F:metal ion binding"/>
    <property type="evidence" value="ECO:0007669"/>
    <property type="project" value="UniProtKB-KW"/>
</dbReference>
<accession>A0A2M9G4A8</accession>
<feature type="domain" description="Metallo-beta-lactamase" evidence="5">
    <location>
        <begin position="55"/>
        <end position="263"/>
    </location>
</feature>
<dbReference type="InterPro" id="IPR051013">
    <property type="entry name" value="MBL_superfamily_lactonases"/>
</dbReference>
<dbReference type="GO" id="GO:0016787">
    <property type="term" value="F:hydrolase activity"/>
    <property type="evidence" value="ECO:0007669"/>
    <property type="project" value="UniProtKB-KW"/>
</dbReference>
<proteinExistence type="inferred from homology"/>
<name>A0A2M9G4A8_9PROT</name>
<evidence type="ECO:0000313" key="6">
    <source>
        <dbReference type="EMBL" id="PJK30557.1"/>
    </source>
</evidence>
<dbReference type="OrthoDB" id="9773738at2"/>
<dbReference type="Proteomes" id="UP000229498">
    <property type="component" value="Unassembled WGS sequence"/>
</dbReference>
<dbReference type="Gene3D" id="3.60.15.10">
    <property type="entry name" value="Ribonuclease Z/Hydroxyacylglutathione hydrolase-like"/>
    <property type="match status" value="1"/>
</dbReference>
<reference evidence="6 7" key="1">
    <citation type="submission" date="2017-11" db="EMBL/GenBank/DDBJ databases">
        <title>Draft genome sequence of Rhizobiales bacterium SY3-13.</title>
        <authorList>
            <person name="Sun C."/>
        </authorList>
    </citation>
    <scope>NUCLEOTIDE SEQUENCE [LARGE SCALE GENOMIC DNA]</scope>
    <source>
        <strain evidence="6 7">SY3-13</strain>
    </source>
</reference>
<sequence length="283" mass="31803">MQSWKIGKVKVTKIVEMEVPGGTRFILPDATKEACQPIEWMKPHFMTEEGRLIMSIHALVIETPDRRIVVDTCLGNDKKREIPAWSDLSLPFLEDMEKAGYPVDSIDTVMCTHLHVDHVGWNTRLVDGKWVPTFTGARYLMAAPEFDYWRAKDDDPASQQIFADSVQPVFDAGLVDFVDTSHRICPEVRLMPTHGHTPGHVSVLIESEGEKAMITGDFVHHPCQMARVDWCSTADYDQKAAQATRERVFAEFAETPTLIIGTHFAGATAGYLKKDGDAYRLDV</sequence>
<evidence type="ECO:0000256" key="3">
    <source>
        <dbReference type="ARBA" id="ARBA00022801"/>
    </source>
</evidence>
<evidence type="ECO:0000256" key="1">
    <source>
        <dbReference type="ARBA" id="ARBA00007749"/>
    </source>
</evidence>
<keyword evidence="2" id="KW-0479">Metal-binding</keyword>
<keyword evidence="7" id="KW-1185">Reference proteome</keyword>
<evidence type="ECO:0000256" key="2">
    <source>
        <dbReference type="ARBA" id="ARBA00022723"/>
    </source>
</evidence>
<dbReference type="PANTHER" id="PTHR42978:SF6">
    <property type="entry name" value="QUORUM-QUENCHING LACTONASE YTNP-RELATED"/>
    <property type="match status" value="1"/>
</dbReference>
<evidence type="ECO:0000313" key="7">
    <source>
        <dbReference type="Proteomes" id="UP000229498"/>
    </source>
</evidence>
<dbReference type="AlphaFoldDB" id="A0A2M9G4A8"/>
<organism evidence="6 7">
    <name type="scientific">Minwuia thermotolerans</name>
    <dbReference type="NCBI Taxonomy" id="2056226"/>
    <lineage>
        <taxon>Bacteria</taxon>
        <taxon>Pseudomonadati</taxon>
        <taxon>Pseudomonadota</taxon>
        <taxon>Alphaproteobacteria</taxon>
        <taxon>Minwuiales</taxon>
        <taxon>Minwuiaceae</taxon>
        <taxon>Minwuia</taxon>
    </lineage>
</organism>
<dbReference type="InterPro" id="IPR001279">
    <property type="entry name" value="Metallo-B-lactamas"/>
</dbReference>
<keyword evidence="3 6" id="KW-0378">Hydrolase</keyword>
<dbReference type="CDD" id="cd16277">
    <property type="entry name" value="metallo-hydrolase-like_MBL-fold"/>
    <property type="match status" value="1"/>
</dbReference>
<evidence type="ECO:0000256" key="4">
    <source>
        <dbReference type="ARBA" id="ARBA00022833"/>
    </source>
</evidence>
<protein>
    <submittedName>
        <fullName evidence="6">MBL fold metallo-hydrolase</fullName>
    </submittedName>
</protein>
<gene>
    <name evidence="6" type="ORF">CVT23_06335</name>
</gene>
<dbReference type="SUPFAM" id="SSF56281">
    <property type="entry name" value="Metallo-hydrolase/oxidoreductase"/>
    <property type="match status" value="1"/>
</dbReference>